<protein>
    <recommendedName>
        <fullName evidence="1">Flagellar motor switch protein FliG C-terminal domain-containing protein</fullName>
    </recommendedName>
</protein>
<reference evidence="2 3" key="1">
    <citation type="submission" date="2017-09" db="EMBL/GenBank/DDBJ databases">
        <title>Large-scale bioinformatics analysis of Bacillus genomes uncovers conserved roles of natural products in bacterial physiology.</title>
        <authorList>
            <consortium name="Agbiome Team Llc"/>
            <person name="Bleich R.M."/>
            <person name="Grubbs K.J."/>
            <person name="Santa Maria K.C."/>
            <person name="Allen S.E."/>
            <person name="Farag S."/>
            <person name="Shank E.A."/>
            <person name="Bowers A."/>
        </authorList>
    </citation>
    <scope>NUCLEOTIDE SEQUENCE [LARGE SCALE GENOMIC DNA]</scope>
    <source>
        <strain evidence="2 3">AFS092789</strain>
    </source>
</reference>
<evidence type="ECO:0000313" key="2">
    <source>
        <dbReference type="EMBL" id="PDZ94929.1"/>
    </source>
</evidence>
<organism evidence="2 3">
    <name type="scientific">Bacillus cereus</name>
    <dbReference type="NCBI Taxonomy" id="1396"/>
    <lineage>
        <taxon>Bacteria</taxon>
        <taxon>Bacillati</taxon>
        <taxon>Bacillota</taxon>
        <taxon>Bacilli</taxon>
        <taxon>Bacillales</taxon>
        <taxon>Bacillaceae</taxon>
        <taxon>Bacillus</taxon>
        <taxon>Bacillus cereus group</taxon>
    </lineage>
</organism>
<evidence type="ECO:0000313" key="3">
    <source>
        <dbReference type="Proteomes" id="UP000219922"/>
    </source>
</evidence>
<dbReference type="Proteomes" id="UP000219922">
    <property type="component" value="Unassembled WGS sequence"/>
</dbReference>
<dbReference type="InterPro" id="IPR023087">
    <property type="entry name" value="Flg_Motor_Flig_C"/>
</dbReference>
<dbReference type="EMBL" id="NVMX01000091">
    <property type="protein sequence ID" value="PDZ94929.1"/>
    <property type="molecule type" value="Genomic_DNA"/>
</dbReference>
<name>A0A9X6STT6_BACCE</name>
<sequence>MKKRSGYKLNIYRATFYGSNGEAFKTLIKAKDLTSAKSEVEGALDKQGYFEVEGKGNRYFVVSKNNLVFVEYEVLLNEDALGFLDLMKLDKESLGNILNQISDLTLLAVALSDIKKSEQEIIFDALSLDKQEMLKKAMDELWTVSLSEIYMAQEMISNLAALNVKKRGA</sequence>
<dbReference type="AlphaFoldDB" id="A0A9X6STT6"/>
<gene>
    <name evidence="2" type="ORF">CON36_31185</name>
</gene>
<proteinExistence type="predicted"/>
<dbReference type="Pfam" id="PF01706">
    <property type="entry name" value="FliG_C"/>
    <property type="match status" value="1"/>
</dbReference>
<comment type="caution">
    <text evidence="2">The sequence shown here is derived from an EMBL/GenBank/DDBJ whole genome shotgun (WGS) entry which is preliminary data.</text>
</comment>
<feature type="domain" description="Flagellar motor switch protein FliG C-terminal" evidence="1">
    <location>
        <begin position="80"/>
        <end position="160"/>
    </location>
</feature>
<dbReference type="SUPFAM" id="SSF48029">
    <property type="entry name" value="FliG"/>
    <property type="match status" value="1"/>
</dbReference>
<evidence type="ECO:0000259" key="1">
    <source>
        <dbReference type="Pfam" id="PF01706"/>
    </source>
</evidence>
<dbReference type="Gene3D" id="1.10.220.30">
    <property type="match status" value="1"/>
</dbReference>
<dbReference type="InterPro" id="IPR011002">
    <property type="entry name" value="FliG_a-hlx"/>
</dbReference>
<accession>A0A9X6STT6</accession>